<dbReference type="InterPro" id="IPR009643">
    <property type="entry name" value="HS1-bd"/>
</dbReference>
<evidence type="ECO:0000313" key="2">
    <source>
        <dbReference type="EMBL" id="KAF2429769.1"/>
    </source>
</evidence>
<dbReference type="OrthoDB" id="4159489at2759"/>
<dbReference type="Proteomes" id="UP000800235">
    <property type="component" value="Unassembled WGS sequence"/>
</dbReference>
<evidence type="ECO:0000256" key="1">
    <source>
        <dbReference type="ARBA" id="ARBA00006349"/>
    </source>
</evidence>
<feature type="non-terminal residue" evidence="2">
    <location>
        <position position="1"/>
    </location>
</feature>
<dbReference type="Gene3D" id="1.20.5.430">
    <property type="match status" value="1"/>
</dbReference>
<protein>
    <recommendedName>
        <fullName evidence="4">Heat shock factor binding protein 1</fullName>
    </recommendedName>
</protein>
<gene>
    <name evidence="2" type="ORF">EJ08DRAFT_590359</name>
</gene>
<dbReference type="GO" id="GO:0005829">
    <property type="term" value="C:cytosol"/>
    <property type="evidence" value="ECO:0007669"/>
    <property type="project" value="TreeGrafter"/>
</dbReference>
<sequence length="50" mass="5488">ELSAVVDELLNQLSTKFSTISSELLSKMDDMSKRLDSLESSIQAGKNAEK</sequence>
<dbReference type="PANTHER" id="PTHR19424:SF0">
    <property type="entry name" value="HEAT SHOCK FACTOR BINDING PROTEIN 1"/>
    <property type="match status" value="1"/>
</dbReference>
<proteinExistence type="inferred from homology"/>
<organism evidence="2 3">
    <name type="scientific">Tothia fuscella</name>
    <dbReference type="NCBI Taxonomy" id="1048955"/>
    <lineage>
        <taxon>Eukaryota</taxon>
        <taxon>Fungi</taxon>
        <taxon>Dikarya</taxon>
        <taxon>Ascomycota</taxon>
        <taxon>Pezizomycotina</taxon>
        <taxon>Dothideomycetes</taxon>
        <taxon>Pleosporomycetidae</taxon>
        <taxon>Venturiales</taxon>
        <taxon>Cylindrosympodiaceae</taxon>
        <taxon>Tothia</taxon>
    </lineage>
</organism>
<name>A0A9P4TWY1_9PEZI</name>
<dbReference type="EMBL" id="MU007044">
    <property type="protein sequence ID" value="KAF2429769.1"/>
    <property type="molecule type" value="Genomic_DNA"/>
</dbReference>
<comment type="similarity">
    <text evidence="1">Belongs to the HSBP1 family.</text>
</comment>
<dbReference type="GO" id="GO:0003714">
    <property type="term" value="F:transcription corepressor activity"/>
    <property type="evidence" value="ECO:0007669"/>
    <property type="project" value="InterPro"/>
</dbReference>
<dbReference type="GO" id="GO:0005634">
    <property type="term" value="C:nucleus"/>
    <property type="evidence" value="ECO:0007669"/>
    <property type="project" value="TreeGrafter"/>
</dbReference>
<reference evidence="2" key="1">
    <citation type="journal article" date="2020" name="Stud. Mycol.">
        <title>101 Dothideomycetes genomes: a test case for predicting lifestyles and emergence of pathogens.</title>
        <authorList>
            <person name="Haridas S."/>
            <person name="Albert R."/>
            <person name="Binder M."/>
            <person name="Bloem J."/>
            <person name="Labutti K."/>
            <person name="Salamov A."/>
            <person name="Andreopoulos B."/>
            <person name="Baker S."/>
            <person name="Barry K."/>
            <person name="Bills G."/>
            <person name="Bluhm B."/>
            <person name="Cannon C."/>
            <person name="Castanera R."/>
            <person name="Culley D."/>
            <person name="Daum C."/>
            <person name="Ezra D."/>
            <person name="Gonzalez J."/>
            <person name="Henrissat B."/>
            <person name="Kuo A."/>
            <person name="Liang C."/>
            <person name="Lipzen A."/>
            <person name="Lutzoni F."/>
            <person name="Magnuson J."/>
            <person name="Mondo S."/>
            <person name="Nolan M."/>
            <person name="Ohm R."/>
            <person name="Pangilinan J."/>
            <person name="Park H.-J."/>
            <person name="Ramirez L."/>
            <person name="Alfaro M."/>
            <person name="Sun H."/>
            <person name="Tritt A."/>
            <person name="Yoshinaga Y."/>
            <person name="Zwiers L.-H."/>
            <person name="Turgeon B."/>
            <person name="Goodwin S."/>
            <person name="Spatafora J."/>
            <person name="Crous P."/>
            <person name="Grigoriev I."/>
        </authorList>
    </citation>
    <scope>NUCLEOTIDE SEQUENCE</scope>
    <source>
        <strain evidence="2">CBS 130266</strain>
    </source>
</reference>
<accession>A0A9P4TWY1</accession>
<evidence type="ECO:0000313" key="3">
    <source>
        <dbReference type="Proteomes" id="UP000800235"/>
    </source>
</evidence>
<dbReference type="PANTHER" id="PTHR19424">
    <property type="entry name" value="HEAT SHOCK FACTOR BINDING PROTEIN 1"/>
    <property type="match status" value="1"/>
</dbReference>
<evidence type="ECO:0008006" key="4">
    <source>
        <dbReference type="Google" id="ProtNLM"/>
    </source>
</evidence>
<keyword evidence="3" id="KW-1185">Reference proteome</keyword>
<dbReference type="GO" id="GO:0070370">
    <property type="term" value="P:cellular heat acclimation"/>
    <property type="evidence" value="ECO:0007669"/>
    <property type="project" value="TreeGrafter"/>
</dbReference>
<dbReference type="AlphaFoldDB" id="A0A9P4TWY1"/>
<comment type="caution">
    <text evidence="2">The sequence shown here is derived from an EMBL/GenBank/DDBJ whole genome shotgun (WGS) entry which is preliminary data.</text>
</comment>
<dbReference type="Pfam" id="PF06825">
    <property type="entry name" value="HSBP1"/>
    <property type="match status" value="1"/>
</dbReference>